<organism evidence="3 4">
    <name type="scientific">Sporichthya brevicatena</name>
    <dbReference type="NCBI Taxonomy" id="171442"/>
    <lineage>
        <taxon>Bacteria</taxon>
        <taxon>Bacillati</taxon>
        <taxon>Actinomycetota</taxon>
        <taxon>Actinomycetes</taxon>
        <taxon>Sporichthyales</taxon>
        <taxon>Sporichthyaceae</taxon>
        <taxon>Sporichthya</taxon>
    </lineage>
</organism>
<dbReference type="InterPro" id="IPR017926">
    <property type="entry name" value="GATASE"/>
</dbReference>
<gene>
    <name evidence="3" type="ORF">GCM10009547_16340</name>
</gene>
<dbReference type="PANTHER" id="PTHR42695:SF5">
    <property type="entry name" value="GLUTAMINE AMIDOTRANSFERASE YLR126C-RELATED"/>
    <property type="match status" value="1"/>
</dbReference>
<feature type="region of interest" description="Disordered" evidence="1">
    <location>
        <begin position="244"/>
        <end position="269"/>
    </location>
</feature>
<dbReference type="Pfam" id="PF00117">
    <property type="entry name" value="GATase"/>
    <property type="match status" value="1"/>
</dbReference>
<dbReference type="InterPro" id="IPR044992">
    <property type="entry name" value="ChyE-like"/>
</dbReference>
<evidence type="ECO:0000259" key="2">
    <source>
        <dbReference type="Pfam" id="PF00117"/>
    </source>
</evidence>
<proteinExistence type="predicted"/>
<evidence type="ECO:0000256" key="1">
    <source>
        <dbReference type="SAM" id="MobiDB-lite"/>
    </source>
</evidence>
<dbReference type="RefSeq" id="WP_344603467.1">
    <property type="nucleotide sequence ID" value="NZ_BAAAHE010000011.1"/>
</dbReference>
<feature type="domain" description="Glutamine amidotransferase" evidence="2">
    <location>
        <begin position="23"/>
        <end position="184"/>
    </location>
</feature>
<protein>
    <recommendedName>
        <fullName evidence="2">Glutamine amidotransferase domain-containing protein</fullName>
    </recommendedName>
</protein>
<dbReference type="PANTHER" id="PTHR42695">
    <property type="entry name" value="GLUTAMINE AMIDOTRANSFERASE YLR126C-RELATED"/>
    <property type="match status" value="1"/>
</dbReference>
<evidence type="ECO:0000313" key="3">
    <source>
        <dbReference type="EMBL" id="GAA0615169.1"/>
    </source>
</evidence>
<dbReference type="Gene3D" id="3.40.50.880">
    <property type="match status" value="1"/>
</dbReference>
<dbReference type="InterPro" id="IPR029062">
    <property type="entry name" value="Class_I_gatase-like"/>
</dbReference>
<dbReference type="EMBL" id="BAAAHE010000011">
    <property type="protein sequence ID" value="GAA0615169.1"/>
    <property type="molecule type" value="Genomic_DNA"/>
</dbReference>
<dbReference type="Proteomes" id="UP001500957">
    <property type="component" value="Unassembled WGS sequence"/>
</dbReference>
<feature type="compositionally biased region" description="Basic residues" evidence="1">
    <location>
        <begin position="244"/>
        <end position="258"/>
    </location>
</feature>
<dbReference type="PROSITE" id="PS51273">
    <property type="entry name" value="GATASE_TYPE_1"/>
    <property type="match status" value="1"/>
</dbReference>
<sequence length="269" mass="28598">MGEILVVQPDPKTGMDRFETWLVDAGAKVRTLHPYDGDALPERLDVDGLIVLGGRMSVAGPDASPWVAGVRDLLRQGVETGTPTLGLCLGGQLLAQAAGGTVTVGGSGLEAGAIAVDLTPAAADDELFAGVPAPFLTGSFHSDCISELPPGAVLLGGTARYPHQAYRVGERAWGLQFHPELTPDRYLSWLGFVSNPSPQFADELRRGHEDLVRCDAEFAAANAILARRFAGVVRAASLGRRSLRPSRRVARGRSRSRRSSPPCPRRCGR</sequence>
<dbReference type="SUPFAM" id="SSF52317">
    <property type="entry name" value="Class I glutamine amidotransferase-like"/>
    <property type="match status" value="1"/>
</dbReference>
<comment type="caution">
    <text evidence="3">The sequence shown here is derived from an EMBL/GenBank/DDBJ whole genome shotgun (WGS) entry which is preliminary data.</text>
</comment>
<keyword evidence="4" id="KW-1185">Reference proteome</keyword>
<accession>A0ABN1GNE9</accession>
<dbReference type="CDD" id="cd01741">
    <property type="entry name" value="GATase1_1"/>
    <property type="match status" value="1"/>
</dbReference>
<reference evidence="3 4" key="1">
    <citation type="journal article" date="2019" name="Int. J. Syst. Evol. Microbiol.">
        <title>The Global Catalogue of Microorganisms (GCM) 10K type strain sequencing project: providing services to taxonomists for standard genome sequencing and annotation.</title>
        <authorList>
            <consortium name="The Broad Institute Genomics Platform"/>
            <consortium name="The Broad Institute Genome Sequencing Center for Infectious Disease"/>
            <person name="Wu L."/>
            <person name="Ma J."/>
        </authorList>
    </citation>
    <scope>NUCLEOTIDE SEQUENCE [LARGE SCALE GENOMIC DNA]</scope>
    <source>
        <strain evidence="3 4">JCM 10671</strain>
    </source>
</reference>
<evidence type="ECO:0000313" key="4">
    <source>
        <dbReference type="Proteomes" id="UP001500957"/>
    </source>
</evidence>
<name>A0ABN1GNE9_9ACTN</name>